<dbReference type="AlphaFoldDB" id="A0A922E2E7"/>
<comment type="caution">
    <text evidence="4">The sequence shown here is derived from an EMBL/GenBank/DDBJ whole genome shotgun (WGS) entry which is preliminary data.</text>
</comment>
<dbReference type="CDD" id="cd01960">
    <property type="entry name" value="nsLTP1"/>
    <property type="match status" value="1"/>
</dbReference>
<evidence type="ECO:0000313" key="5">
    <source>
        <dbReference type="Proteomes" id="UP000811246"/>
    </source>
</evidence>
<sequence>MEKKTILMASGLMMMMLILSATTARADLCQDALTALLPCMSFLTGSNPPTPSANCCLGAKEVLNKATTSEDRKDLCVCFKKAAAQDGLKSDRAEQLPDLCKIKSPVPIKPDVDCNKTFQL</sequence>
<dbReference type="InterPro" id="IPR016140">
    <property type="entry name" value="Bifunc_inhib/LTP/seed_store"/>
</dbReference>
<evidence type="ECO:0000313" key="4">
    <source>
        <dbReference type="EMBL" id="KAG6695458.1"/>
    </source>
</evidence>
<feature type="signal peptide" evidence="2">
    <location>
        <begin position="1"/>
        <end position="26"/>
    </location>
</feature>
<dbReference type="EMBL" id="CM031833">
    <property type="protein sequence ID" value="KAG6695458.1"/>
    <property type="molecule type" value="Genomic_DNA"/>
</dbReference>
<organism evidence="4 5">
    <name type="scientific">Carya illinoinensis</name>
    <name type="common">Pecan</name>
    <dbReference type="NCBI Taxonomy" id="32201"/>
    <lineage>
        <taxon>Eukaryota</taxon>
        <taxon>Viridiplantae</taxon>
        <taxon>Streptophyta</taxon>
        <taxon>Embryophyta</taxon>
        <taxon>Tracheophyta</taxon>
        <taxon>Spermatophyta</taxon>
        <taxon>Magnoliopsida</taxon>
        <taxon>eudicotyledons</taxon>
        <taxon>Gunneridae</taxon>
        <taxon>Pentapetalae</taxon>
        <taxon>rosids</taxon>
        <taxon>fabids</taxon>
        <taxon>Fagales</taxon>
        <taxon>Juglandaceae</taxon>
        <taxon>Carya</taxon>
    </lineage>
</organism>
<evidence type="ECO:0000259" key="3">
    <source>
        <dbReference type="SMART" id="SM00499"/>
    </source>
</evidence>
<keyword evidence="2" id="KW-0732">Signal</keyword>
<evidence type="ECO:0000256" key="1">
    <source>
        <dbReference type="ARBA" id="ARBA00023157"/>
    </source>
</evidence>
<reference evidence="4" key="1">
    <citation type="submission" date="2021-01" db="EMBL/GenBank/DDBJ databases">
        <authorList>
            <person name="Lovell J.T."/>
            <person name="Bentley N."/>
            <person name="Bhattarai G."/>
            <person name="Jenkins J.W."/>
            <person name="Sreedasyam A."/>
            <person name="Alarcon Y."/>
            <person name="Bock C."/>
            <person name="Boston L."/>
            <person name="Carlson J."/>
            <person name="Cervantes K."/>
            <person name="Clermont K."/>
            <person name="Krom N."/>
            <person name="Kubenka K."/>
            <person name="Mamidi S."/>
            <person name="Mattison C."/>
            <person name="Monteros M."/>
            <person name="Pisani C."/>
            <person name="Plott C."/>
            <person name="Rajasekar S."/>
            <person name="Rhein H.S."/>
            <person name="Rohla C."/>
            <person name="Song M."/>
            <person name="Hilaire R.S."/>
            <person name="Shu S."/>
            <person name="Wells L."/>
            <person name="Wang X."/>
            <person name="Webber J."/>
            <person name="Heerema R.J."/>
            <person name="Klein P."/>
            <person name="Conner P."/>
            <person name="Grauke L."/>
            <person name="Grimwood J."/>
            <person name="Schmutz J."/>
            <person name="Randall J.J."/>
        </authorList>
    </citation>
    <scope>NUCLEOTIDE SEQUENCE</scope>
    <source>
        <tissue evidence="4">Leaf</tissue>
    </source>
</reference>
<name>A0A922E2E7_CARIL</name>
<feature type="chain" id="PRO_5037340964" description="Bifunctional inhibitor/plant lipid transfer protein/seed storage helical domain-containing protein" evidence="2">
    <location>
        <begin position="27"/>
        <end position="120"/>
    </location>
</feature>
<dbReference type="PANTHER" id="PTHR33076">
    <property type="entry name" value="NON-SPECIFIC LIPID-TRANSFER PROTEIN 2-RELATED"/>
    <property type="match status" value="1"/>
</dbReference>
<dbReference type="SMART" id="SM00499">
    <property type="entry name" value="AAI"/>
    <property type="match status" value="1"/>
</dbReference>
<dbReference type="Pfam" id="PF14368">
    <property type="entry name" value="LTP_2"/>
    <property type="match status" value="1"/>
</dbReference>
<dbReference type="Proteomes" id="UP000811246">
    <property type="component" value="Chromosome 9"/>
</dbReference>
<dbReference type="InterPro" id="IPR000528">
    <property type="entry name" value="Plant_nsLTP"/>
</dbReference>
<feature type="domain" description="Bifunctional inhibitor/plant lipid transfer protein/seed storage helical" evidence="3">
    <location>
        <begin position="29"/>
        <end position="114"/>
    </location>
</feature>
<protein>
    <recommendedName>
        <fullName evidence="3">Bifunctional inhibitor/plant lipid transfer protein/seed storage helical domain-containing protein</fullName>
    </recommendedName>
</protein>
<accession>A0A922E2E7</accession>
<dbReference type="GO" id="GO:0008289">
    <property type="term" value="F:lipid binding"/>
    <property type="evidence" value="ECO:0007669"/>
    <property type="project" value="InterPro"/>
</dbReference>
<keyword evidence="1" id="KW-1015">Disulfide bond</keyword>
<dbReference type="GO" id="GO:0006869">
    <property type="term" value="P:lipid transport"/>
    <property type="evidence" value="ECO:0007669"/>
    <property type="project" value="InterPro"/>
</dbReference>
<evidence type="ECO:0000256" key="2">
    <source>
        <dbReference type="SAM" id="SignalP"/>
    </source>
</evidence>
<proteinExistence type="predicted"/>
<gene>
    <name evidence="4" type="ORF">I3842_09G098100</name>
</gene>